<evidence type="ECO:0000313" key="4">
    <source>
        <dbReference type="Proteomes" id="UP001617427"/>
    </source>
</evidence>
<feature type="compositionally biased region" description="Low complexity" evidence="1">
    <location>
        <begin position="257"/>
        <end position="269"/>
    </location>
</feature>
<dbReference type="InterPro" id="IPR014094">
    <property type="entry name" value="LpoB"/>
</dbReference>
<protein>
    <recommendedName>
        <fullName evidence="5">Penicillin-binding protein activator LpoB</fullName>
    </recommendedName>
</protein>
<dbReference type="Pfam" id="PF13036">
    <property type="entry name" value="LpoB"/>
    <property type="match status" value="1"/>
</dbReference>
<proteinExistence type="predicted"/>
<evidence type="ECO:0000256" key="2">
    <source>
        <dbReference type="SAM" id="SignalP"/>
    </source>
</evidence>
<keyword evidence="4" id="KW-1185">Reference proteome</keyword>
<keyword evidence="2" id="KW-0732">Signal</keyword>
<evidence type="ECO:0000256" key="1">
    <source>
        <dbReference type="SAM" id="MobiDB-lite"/>
    </source>
</evidence>
<comment type="caution">
    <text evidence="3">The sequence shown here is derived from an EMBL/GenBank/DDBJ whole genome shotgun (WGS) entry which is preliminary data.</text>
</comment>
<feature type="region of interest" description="Disordered" evidence="1">
    <location>
        <begin position="257"/>
        <end position="285"/>
    </location>
</feature>
<dbReference type="RefSeq" id="WP_050466507.1">
    <property type="nucleotide sequence ID" value="NZ_JBIUZV010000002.1"/>
</dbReference>
<feature type="signal peptide" evidence="2">
    <location>
        <begin position="1"/>
        <end position="30"/>
    </location>
</feature>
<evidence type="ECO:0008006" key="5">
    <source>
        <dbReference type="Google" id="ProtNLM"/>
    </source>
</evidence>
<reference evidence="3 4" key="1">
    <citation type="submission" date="2024-10" db="EMBL/GenBank/DDBJ databases">
        <title>The Natural Products Discovery Center: Release of the First 8490 Sequenced Strains for Exploring Actinobacteria Biosynthetic Diversity.</title>
        <authorList>
            <person name="Kalkreuter E."/>
            <person name="Kautsar S.A."/>
            <person name="Yang D."/>
            <person name="Bader C.D."/>
            <person name="Teijaro C.N."/>
            <person name="Fluegel L."/>
            <person name="Davis C.M."/>
            <person name="Simpson J.R."/>
            <person name="Lauterbach L."/>
            <person name="Steele A.D."/>
            <person name="Gui C."/>
            <person name="Meng S."/>
            <person name="Li G."/>
            <person name="Viehrig K."/>
            <person name="Ye F."/>
            <person name="Su P."/>
            <person name="Kiefer A.F."/>
            <person name="Nichols A."/>
            <person name="Cepeda A.J."/>
            <person name="Yan W."/>
            <person name="Fan B."/>
            <person name="Jiang Y."/>
            <person name="Adhikari A."/>
            <person name="Zheng C.-J."/>
            <person name="Schuster L."/>
            <person name="Cowan T.M."/>
            <person name="Smanski M.J."/>
            <person name="Chevrette M.G."/>
            <person name="De Carvalho L.P.S."/>
            <person name="Shen B."/>
        </authorList>
    </citation>
    <scope>NUCLEOTIDE SEQUENCE [LARGE SCALE GENOMIC DNA]</scope>
    <source>
        <strain evidence="3 4">NPDC087045</strain>
    </source>
</reference>
<feature type="compositionally biased region" description="Low complexity" evidence="1">
    <location>
        <begin position="76"/>
        <end position="90"/>
    </location>
</feature>
<evidence type="ECO:0000313" key="3">
    <source>
        <dbReference type="EMBL" id="MFJ3045035.1"/>
    </source>
</evidence>
<dbReference type="Proteomes" id="UP001617427">
    <property type="component" value="Unassembled WGS sequence"/>
</dbReference>
<accession>A0ABW8EUF1</accession>
<gene>
    <name evidence="3" type="ORF">ACIPEN_04290</name>
</gene>
<feature type="compositionally biased region" description="Polar residues" evidence="1">
    <location>
        <begin position="64"/>
        <end position="75"/>
    </location>
</feature>
<dbReference type="EMBL" id="JBIUZV010000002">
    <property type="protein sequence ID" value="MFJ3045035.1"/>
    <property type="molecule type" value="Genomic_DNA"/>
</dbReference>
<feature type="region of interest" description="Disordered" evidence="1">
    <location>
        <begin position="62"/>
        <end position="90"/>
    </location>
</feature>
<organism evidence="3 4">
    <name type="scientific">Herbaspirillum chlorophenolicum</name>
    <dbReference type="NCBI Taxonomy" id="211589"/>
    <lineage>
        <taxon>Bacteria</taxon>
        <taxon>Pseudomonadati</taxon>
        <taxon>Pseudomonadota</taxon>
        <taxon>Betaproteobacteria</taxon>
        <taxon>Burkholderiales</taxon>
        <taxon>Oxalobacteraceae</taxon>
        <taxon>Herbaspirillum</taxon>
    </lineage>
</organism>
<sequence length="285" mass="30627">MHPSILRALRTASAIGCLACSVLASSAAVAQNLPKIAVTDLSYEEQVKEYFQYYEAREKHDNRSSSSGQFRDSANSSSGSASERSSSRGESSVVAASGSITVISRGELRKFTADIKGELLKSGSYRLVQGKPWTQQNTEKLYDIIARIKQGYYPGADYVLFGSINNIDFRQETNPIQGSNAVSFSLALELVGEFSLINTKTYEIKAAFSAMGEGSDTRLANSAGTRIALNKSKVMQEVSRSLGDAVASEMEAQFNPAASTRASRASRNAGPAGASAQEERTVVFK</sequence>
<feature type="chain" id="PRO_5047424600" description="Penicillin-binding protein activator LpoB" evidence="2">
    <location>
        <begin position="31"/>
        <end position="285"/>
    </location>
</feature>
<name>A0ABW8EUF1_9BURK</name>